<organism evidence="8">
    <name type="scientific">uncultured marine group II/III euryarchaeote KM3_74_D01</name>
    <dbReference type="NCBI Taxonomy" id="1456502"/>
    <lineage>
        <taxon>Archaea</taxon>
        <taxon>Methanobacteriati</taxon>
        <taxon>Methanobacteriota</taxon>
        <taxon>environmental samples</taxon>
    </lineage>
</organism>
<dbReference type="SUPFAM" id="SSF52540">
    <property type="entry name" value="P-loop containing nucleoside triphosphate hydrolases"/>
    <property type="match status" value="1"/>
</dbReference>
<evidence type="ECO:0000259" key="3">
    <source>
        <dbReference type="Pfam" id="PF26383"/>
    </source>
</evidence>
<dbReference type="InterPro" id="IPR045725">
    <property type="entry name" value="DUF6079_N"/>
</dbReference>
<name>A0A075HRF3_9EURY</name>
<evidence type="ECO:0008006" key="9">
    <source>
        <dbReference type="Google" id="ProtNLM"/>
    </source>
</evidence>
<dbReference type="InterPro" id="IPR058572">
    <property type="entry name" value="DUF6079_4th"/>
</dbReference>
<evidence type="ECO:0000256" key="1">
    <source>
        <dbReference type="SAM" id="Coils"/>
    </source>
</evidence>
<dbReference type="InterPro" id="IPR058569">
    <property type="entry name" value="DUF6079_2nd"/>
</dbReference>
<sequence>MEHRIAPNLDLNNPGTPKGVQIVGNYGTGKSHLLAVIGALAEHEDLHLEKCDDPSIDVAMDSFRGKYVVVRLTIGGTLKQFRDIIFSELQSDLKGKGITFDVPHMSEVNENITVFNNMMTAFQKKFPDKGLLIIIDELLDYLRSQDNQSRTLTINFLREAGEFCGDSNFRFIAGLQASLFGDSGLSADPDLAKNLARVKDRFETLEIERTDIRTVISRRMLTKTDEQKSQIRSLLEQYTEIFENLERDIDAFVDLWPVHPKFLEIFHKMHISEKRQVFNEVADFISSKLGEEVPEDRPGLLTYDVHWPTIAAKKELQALADVREVKNTMETIESRITQSMDDWQQEPALSLVRALAIHRFTTPNIKVKVGLTANELRTDIFPWLPNLPKKDPVTMTEMISVLLDAVKTVCRGELLNEKDGQWFLDLDLTQNWDHLVDEYRTQLSNTDKDRYYNDVIRQVVLGNIARETDVPNHQIFSHELEWKGHGVVRPGWLFFGAPDERPTAKPPRDYYVYFLPPWVPADYTDEKKEDEIFIHFKGKGDKGFKQNLERYASARSLMMVHPHGRQALKSIADETFKELVKWMDNSFADKADVRWKGTSKPLTDWTDDAKVGTIEQRFEAVSSHLINPHFAKEYPKYPSFDVSAPITKQSRVEMAASAVKAIANSKLDDTSSRILDGLKMLKGNDIDVSGSQYVQRVEKNLAKKKAGEVVNFDELFDKENERYFSKPDKLEPEWVVVIITGLIHKGSATITYPAIGEINIDRIGDLVHRKGDKFWSFTHVGKPKGLDIAALKAICKLLSIAPGKVSEEEAKLKAVTTTIQEKASDTVELILELKQWLVAKPELWTMIVVEDSENQCEQLEHYKKFLDGLDAYNKPAKWANLKKKASDIEAFTDTKSLVSDLQERRKAKDRLEKSVVLLSQCEKSMHSSHNWVNTLQETKKSLQDLWASPTPFPSGNVQNVASLVNSSLTSYRKEYFKLHKMHRLDFNLDKQKKGLVEDDRIATLRRVSVLDIFNEGSLDGILDRLASLQPCWGFEEKDLKNNAICPHCDFLPAIPDPPQPISGSDLDDIDDKLARMEEKWVNDMLSQLQDPTLDRSVLTPAERVPLENFEKGKMFPMDTDALSQFVSSAEKAFSGLIRVVITPNKLQKAIVGDGEALSPNQMRDRFSALIDEETKGLPPDKVRIIVKDEEGDA</sequence>
<reference evidence="8" key="1">
    <citation type="journal article" date="2014" name="Genome Biol. Evol.">
        <title>Pangenome evidence for extensive interdomain horizontal transfer affecting lineage core and shell genes in uncultured planktonic thaumarchaeota and euryarchaeota.</title>
        <authorList>
            <person name="Deschamps P."/>
            <person name="Zivanovic Y."/>
            <person name="Moreira D."/>
            <person name="Rodriguez-Valera F."/>
            <person name="Lopez-Garcia P."/>
        </authorList>
    </citation>
    <scope>NUCLEOTIDE SEQUENCE</scope>
</reference>
<dbReference type="EMBL" id="KF901057">
    <property type="protein sequence ID" value="AIF16503.1"/>
    <property type="molecule type" value="Genomic_DNA"/>
</dbReference>
<feature type="domain" description="DUF6079" evidence="6">
    <location>
        <begin position="788"/>
        <end position="977"/>
    </location>
</feature>
<dbReference type="InterPro" id="IPR058574">
    <property type="entry name" value="DUF6079_6th"/>
</dbReference>
<evidence type="ECO:0000259" key="2">
    <source>
        <dbReference type="Pfam" id="PF19557"/>
    </source>
</evidence>
<dbReference type="Pfam" id="PF26388">
    <property type="entry name" value="DUF6079_6th"/>
    <property type="match status" value="1"/>
</dbReference>
<dbReference type="Pfam" id="PF26384">
    <property type="entry name" value="DUF6079_3rd"/>
    <property type="match status" value="1"/>
</dbReference>
<dbReference type="InterPro" id="IPR027417">
    <property type="entry name" value="P-loop_NTPase"/>
</dbReference>
<evidence type="ECO:0000259" key="5">
    <source>
        <dbReference type="Pfam" id="PF26385"/>
    </source>
</evidence>
<dbReference type="Pfam" id="PF26387">
    <property type="entry name" value="DUF6079_5th"/>
    <property type="match status" value="1"/>
</dbReference>
<feature type="domain" description="DUF6079" evidence="5">
    <location>
        <begin position="653"/>
        <end position="781"/>
    </location>
</feature>
<accession>A0A075HRF3</accession>
<evidence type="ECO:0000259" key="7">
    <source>
        <dbReference type="Pfam" id="PF26388"/>
    </source>
</evidence>
<dbReference type="Pfam" id="PF26383">
    <property type="entry name" value="DUF6079_2nd"/>
    <property type="match status" value="1"/>
</dbReference>
<protein>
    <recommendedName>
        <fullName evidence="9">ATPase</fullName>
    </recommendedName>
</protein>
<feature type="domain" description="DUF6079" evidence="3">
    <location>
        <begin position="224"/>
        <end position="428"/>
    </location>
</feature>
<dbReference type="AlphaFoldDB" id="A0A075HRF3"/>
<feature type="coiled-coil region" evidence="1">
    <location>
        <begin position="228"/>
        <end position="255"/>
    </location>
</feature>
<keyword evidence="1" id="KW-0175">Coiled coil</keyword>
<evidence type="ECO:0000259" key="6">
    <source>
        <dbReference type="Pfam" id="PF26387"/>
    </source>
</evidence>
<evidence type="ECO:0000313" key="8">
    <source>
        <dbReference type="EMBL" id="AIF16503.1"/>
    </source>
</evidence>
<evidence type="ECO:0000259" key="4">
    <source>
        <dbReference type="Pfam" id="PF26384"/>
    </source>
</evidence>
<dbReference type="InterPro" id="IPR058573">
    <property type="entry name" value="DUF6079_5th"/>
</dbReference>
<dbReference type="Pfam" id="PF26385">
    <property type="entry name" value="DUF6079_4th"/>
    <property type="match status" value="1"/>
</dbReference>
<dbReference type="InterPro" id="IPR058571">
    <property type="entry name" value="DUF6079_3rd"/>
</dbReference>
<feature type="domain" description="DUF6079" evidence="4">
    <location>
        <begin position="437"/>
        <end position="634"/>
    </location>
</feature>
<feature type="domain" description="DUF6079" evidence="2">
    <location>
        <begin position="2"/>
        <end position="209"/>
    </location>
</feature>
<proteinExistence type="predicted"/>
<feature type="domain" description="DUF6079" evidence="7">
    <location>
        <begin position="989"/>
        <end position="1077"/>
    </location>
</feature>
<dbReference type="Pfam" id="PF19557">
    <property type="entry name" value="DUF6079_1st"/>
    <property type="match status" value="1"/>
</dbReference>